<dbReference type="KEGG" id="ssyi:EKG83_25455"/>
<feature type="transmembrane region" description="Helical" evidence="1">
    <location>
        <begin position="14"/>
        <end position="38"/>
    </location>
</feature>
<keyword evidence="3" id="KW-1185">Reference proteome</keyword>
<feature type="transmembrane region" description="Helical" evidence="1">
    <location>
        <begin position="105"/>
        <end position="124"/>
    </location>
</feature>
<feature type="transmembrane region" description="Helical" evidence="1">
    <location>
        <begin position="159"/>
        <end position="175"/>
    </location>
</feature>
<reference evidence="3" key="1">
    <citation type="journal article" date="2021" name="Curr. Microbiol.">
        <title>Complete genome of nocamycin-producing strain Saccharothrix syringae NRRL B-16468 reveals the biosynthetic potential for secondary metabolites.</title>
        <authorList>
            <person name="Mo X."/>
            <person name="Yang S."/>
        </authorList>
    </citation>
    <scope>NUCLEOTIDE SEQUENCE [LARGE SCALE GENOMIC DNA]</scope>
    <source>
        <strain evidence="3">ATCC 51364 / DSM 43886 / JCM 6844 / KCTC 9398 / NBRC 14523 / NRRL B-16468 / INA 2240</strain>
    </source>
</reference>
<dbReference type="Proteomes" id="UP000325787">
    <property type="component" value="Chromosome"/>
</dbReference>
<evidence type="ECO:0000256" key="1">
    <source>
        <dbReference type="SAM" id="Phobius"/>
    </source>
</evidence>
<protein>
    <submittedName>
        <fullName evidence="2">Uncharacterized protein</fullName>
    </submittedName>
</protein>
<feature type="transmembrane region" description="Helical" evidence="1">
    <location>
        <begin position="77"/>
        <end position="99"/>
    </location>
</feature>
<feature type="transmembrane region" description="Helical" evidence="1">
    <location>
        <begin position="131"/>
        <end position="153"/>
    </location>
</feature>
<evidence type="ECO:0000313" key="3">
    <source>
        <dbReference type="Proteomes" id="UP000325787"/>
    </source>
</evidence>
<accession>A0A5Q0H3D1</accession>
<feature type="transmembrane region" description="Helical" evidence="1">
    <location>
        <begin position="187"/>
        <end position="214"/>
    </location>
</feature>
<name>A0A5Q0H3D1_SACSY</name>
<sequence>MVVRAYRVSSVDAAVPWILVGLALAVVEAAAVLLGVAVFPMRHVVEPVVVGAAGGLWIAFVAVVVGRRAASPRPAVAGAVGLLVEAGAFLGLAAILLHVLPGFLIVYPAQALLVVAVAATASLSGPPSWRASVWAGLSAGLLGGVVSMLRGIGGTGSEVLVIGALLVVVAVVLLVRRPRHALMAVPVAAVVAFAVAPVYALVPAAVTALFPVVAG</sequence>
<dbReference type="EMBL" id="CP034550">
    <property type="protein sequence ID" value="QFZ20320.1"/>
    <property type="molecule type" value="Genomic_DNA"/>
</dbReference>
<keyword evidence="1" id="KW-0472">Membrane</keyword>
<proteinExistence type="predicted"/>
<keyword evidence="1" id="KW-1133">Transmembrane helix</keyword>
<evidence type="ECO:0000313" key="2">
    <source>
        <dbReference type="EMBL" id="QFZ20320.1"/>
    </source>
</evidence>
<dbReference type="AlphaFoldDB" id="A0A5Q0H3D1"/>
<keyword evidence="1" id="KW-0812">Transmembrane</keyword>
<organism evidence="2 3">
    <name type="scientific">Saccharothrix syringae</name>
    <name type="common">Nocardiopsis syringae</name>
    <dbReference type="NCBI Taxonomy" id="103733"/>
    <lineage>
        <taxon>Bacteria</taxon>
        <taxon>Bacillati</taxon>
        <taxon>Actinomycetota</taxon>
        <taxon>Actinomycetes</taxon>
        <taxon>Pseudonocardiales</taxon>
        <taxon>Pseudonocardiaceae</taxon>
        <taxon>Saccharothrix</taxon>
    </lineage>
</organism>
<gene>
    <name evidence="2" type="ORF">EKG83_25455</name>
</gene>
<dbReference type="RefSeq" id="WP_033434301.1">
    <property type="nucleotide sequence ID" value="NZ_CP034550.1"/>
</dbReference>
<feature type="transmembrane region" description="Helical" evidence="1">
    <location>
        <begin position="44"/>
        <end position="65"/>
    </location>
</feature>